<sequence>MDALSSSLTTMTTRVSDAMRSTSSQGTAVTASSAIGDVGESELQKIAAKRSNRFVETFGRQCVDATRANVRDAEERLRETALNAAISCEASATSDLPTLERATKAMSSSAKLALEEYERRRSLLPSLRYSLLEDLSEKKLALEKKIEAANAPRELKRRQALKDMMSKPA</sequence>
<accession>A0A090M457</accession>
<organism evidence="2 3">
    <name type="scientific">Ostreococcus tauri</name>
    <name type="common">Marine green alga</name>
    <dbReference type="NCBI Taxonomy" id="70448"/>
    <lineage>
        <taxon>Eukaryota</taxon>
        <taxon>Viridiplantae</taxon>
        <taxon>Chlorophyta</taxon>
        <taxon>Mamiellophyceae</taxon>
        <taxon>Mamiellales</taxon>
        <taxon>Bathycoccaceae</taxon>
        <taxon>Ostreococcus</taxon>
    </lineage>
</organism>
<comment type="caution">
    <text evidence="2">The sequence shown here is derived from an EMBL/GenBank/DDBJ whole genome shotgun (WGS) entry which is preliminary data.</text>
</comment>
<proteinExistence type="predicted"/>
<reference evidence="2 3" key="2">
    <citation type="journal article" date="2014" name="BMC Genomics">
        <title>An improved genome of the model marine alga Ostreococcus tauri unfolds by assessing Illumina de novo assemblies.</title>
        <authorList>
            <person name="Blanc-Mathieu R."/>
            <person name="Verhelst B."/>
            <person name="Derelle E."/>
            <person name="Rombauts S."/>
            <person name="Bouget F.Y."/>
            <person name="Carre I."/>
            <person name="Chateau A."/>
            <person name="Eyre-Walker A."/>
            <person name="Grimsley N."/>
            <person name="Moreau H."/>
            <person name="Piegu B."/>
            <person name="Rivals E."/>
            <person name="Schackwitz W."/>
            <person name="Van de Peer Y."/>
            <person name="Piganeau G."/>
        </authorList>
    </citation>
    <scope>NUCLEOTIDE SEQUENCE [LARGE SCALE GENOMIC DNA]</scope>
    <source>
        <strain evidence="3">OTTH 0595 / CCAP 157/2 / RCC745</strain>
    </source>
</reference>
<dbReference type="Proteomes" id="UP000009170">
    <property type="component" value="Unassembled WGS sequence"/>
</dbReference>
<reference evidence="3" key="1">
    <citation type="journal article" date="2006" name="Proc. Natl. Acad. Sci. U.S.A.">
        <title>Genome analysis of the smallest free-living eukaryote Ostreococcus tauri unveils many unique features.</title>
        <authorList>
            <person name="Derelle E."/>
            <person name="Ferraz C."/>
            <person name="Rombauts S."/>
            <person name="Rouze P."/>
            <person name="Worden A.Z."/>
            <person name="Robbens S."/>
            <person name="Partensky F."/>
            <person name="Degroeve S."/>
            <person name="Echeynie S."/>
            <person name="Cooke R."/>
            <person name="Saeys Y."/>
            <person name="Wuyts J."/>
            <person name="Jabbari K."/>
            <person name="Bowler C."/>
            <person name="Panaud O."/>
            <person name="Piegu B."/>
            <person name="Ball S.G."/>
            <person name="Ral J.-P."/>
            <person name="Bouget F.-Y."/>
            <person name="Piganeau G."/>
            <person name="De Baets B."/>
            <person name="Picard A."/>
            <person name="Delseny M."/>
            <person name="Demaille J."/>
            <person name="Van de Peer Y."/>
            <person name="Moreau H."/>
        </authorList>
    </citation>
    <scope>NUCLEOTIDE SEQUENCE [LARGE SCALE GENOMIC DNA]</scope>
    <source>
        <strain evidence="3">OTTH 0595 / CCAP 157/2 / RCC745</strain>
    </source>
</reference>
<evidence type="ECO:0000256" key="1">
    <source>
        <dbReference type="SAM" id="MobiDB-lite"/>
    </source>
</evidence>
<dbReference type="InParanoid" id="A0A090M457"/>
<dbReference type="KEGG" id="ota:OT_ostta09g01810"/>
<feature type="region of interest" description="Disordered" evidence="1">
    <location>
        <begin position="1"/>
        <end position="24"/>
    </location>
</feature>
<gene>
    <name evidence="2" type="ORF">OT_ostta09g01810</name>
</gene>
<dbReference type="AlphaFoldDB" id="A0A090M457"/>
<evidence type="ECO:0000313" key="3">
    <source>
        <dbReference type="Proteomes" id="UP000009170"/>
    </source>
</evidence>
<keyword evidence="3" id="KW-1185">Reference proteome</keyword>
<name>A0A090M457_OSTTA</name>
<dbReference type="RefSeq" id="XP_022839605.1">
    <property type="nucleotide sequence ID" value="XM_022983330.1"/>
</dbReference>
<dbReference type="GeneID" id="9831745"/>
<dbReference type="OrthoDB" id="10550832at2759"/>
<evidence type="ECO:0000313" key="2">
    <source>
        <dbReference type="EMBL" id="CEF99025.1"/>
    </source>
</evidence>
<dbReference type="EMBL" id="CAID01000009">
    <property type="protein sequence ID" value="CEF99025.1"/>
    <property type="molecule type" value="Genomic_DNA"/>
</dbReference>
<protein>
    <submittedName>
        <fullName evidence="2">Unnamed product</fullName>
    </submittedName>
</protein>